<dbReference type="PANTHER" id="PTHR24246">
    <property type="entry name" value="OLFACTORY RECEPTOR AND ADENOSINE RECEPTOR"/>
    <property type="match status" value="1"/>
</dbReference>
<dbReference type="PROSITE" id="PS50262">
    <property type="entry name" value="G_PROTEIN_RECEP_F1_2"/>
    <property type="match status" value="1"/>
</dbReference>
<feature type="transmembrane region" description="Helical" evidence="11">
    <location>
        <begin position="126"/>
        <end position="146"/>
    </location>
</feature>
<evidence type="ECO:0000256" key="2">
    <source>
        <dbReference type="ARBA" id="ARBA00022475"/>
    </source>
</evidence>
<dbReference type="GO" id="GO:0007189">
    <property type="term" value="P:adenylate cyclase-activating G protein-coupled receptor signaling pathway"/>
    <property type="evidence" value="ECO:0007669"/>
    <property type="project" value="TreeGrafter"/>
</dbReference>
<sequence length="341" mass="38599">MARSGLRIKIGPDISVIPQLDNPTGYNLWGSLVGAAASCITVLSSLDNTQLLNSVTSPSPRGPPPEHQTPACHMPPLTSRTRKRRDTHAQKTQCDMQATCHDIRNLTFWGSWGRYKSLVTGKRARTIIAVFWILSFVIGLIPLMGWNRLDENCHEPGTSYNCTVKCLFEKVVTMSYMVYFNFFGCVLLPLLIMLGIYIKIFMVARKQLRQIELKCVGSDSSRTTLQKEINAAKSLAIIVGLFAFCWLPIHILNCITLFEPDFYKTKPEWVMYMAIILSHANSVVNPIIYAYKIRDFRYTFRKILSKYIVCRKDNFSKCPNGTISHNRQLQISSVSAGDAIM</sequence>
<dbReference type="EMBL" id="CM004468">
    <property type="protein sequence ID" value="OCT93992.1"/>
    <property type="molecule type" value="Genomic_DNA"/>
</dbReference>
<gene>
    <name evidence="14" type="ORF">XELAEV_18011655mg</name>
</gene>
<evidence type="ECO:0000256" key="6">
    <source>
        <dbReference type="ARBA" id="ARBA00023136"/>
    </source>
</evidence>
<evidence type="ECO:0000313" key="15">
    <source>
        <dbReference type="Proteomes" id="UP000694892"/>
    </source>
</evidence>
<feature type="transmembrane region" description="Helical" evidence="11">
    <location>
        <begin position="178"/>
        <end position="200"/>
    </location>
</feature>
<name>A0A974HXE0_XENLA</name>
<keyword evidence="3 11" id="KW-0812">Transmembrane</keyword>
<keyword evidence="5 11" id="KW-0297">G-protein coupled receptor</keyword>
<organism evidence="14 15">
    <name type="scientific">Xenopus laevis</name>
    <name type="common">African clawed frog</name>
    <dbReference type="NCBI Taxonomy" id="8355"/>
    <lineage>
        <taxon>Eukaryota</taxon>
        <taxon>Metazoa</taxon>
        <taxon>Chordata</taxon>
        <taxon>Craniata</taxon>
        <taxon>Vertebrata</taxon>
        <taxon>Euteleostomi</taxon>
        <taxon>Amphibia</taxon>
        <taxon>Batrachia</taxon>
        <taxon>Anura</taxon>
        <taxon>Pipoidea</taxon>
        <taxon>Pipidae</taxon>
        <taxon>Xenopodinae</taxon>
        <taxon>Xenopus</taxon>
        <taxon>Xenopus</taxon>
    </lineage>
</organism>
<dbReference type="GO" id="GO:0005886">
    <property type="term" value="C:plasma membrane"/>
    <property type="evidence" value="ECO:0007669"/>
    <property type="project" value="UniProtKB-SubCell"/>
</dbReference>
<dbReference type="AlphaFoldDB" id="A0A974HXE0"/>
<evidence type="ECO:0000256" key="5">
    <source>
        <dbReference type="ARBA" id="ARBA00023040"/>
    </source>
</evidence>
<comment type="subcellular location">
    <subcellularLocation>
        <location evidence="1 11">Cell membrane</location>
        <topology evidence="1 11">Multi-pass membrane protein</topology>
    </subcellularLocation>
</comment>
<feature type="region of interest" description="Disordered" evidence="12">
    <location>
        <begin position="53"/>
        <end position="91"/>
    </location>
</feature>
<accession>A0A974HXE0</accession>
<feature type="transmembrane region" description="Helical" evidence="11">
    <location>
        <begin position="270"/>
        <end position="291"/>
    </location>
</feature>
<evidence type="ECO:0000313" key="14">
    <source>
        <dbReference type="EMBL" id="OCT93992.1"/>
    </source>
</evidence>
<evidence type="ECO:0000259" key="13">
    <source>
        <dbReference type="PROSITE" id="PS50262"/>
    </source>
</evidence>
<dbReference type="GO" id="GO:0042311">
    <property type="term" value="P:vasodilation"/>
    <property type="evidence" value="ECO:0007669"/>
    <property type="project" value="TreeGrafter"/>
</dbReference>
<evidence type="ECO:0000256" key="7">
    <source>
        <dbReference type="ARBA" id="ARBA00023157"/>
    </source>
</evidence>
<keyword evidence="8 11" id="KW-0675">Receptor</keyword>
<evidence type="ECO:0000256" key="4">
    <source>
        <dbReference type="ARBA" id="ARBA00022989"/>
    </source>
</evidence>
<evidence type="ECO:0000256" key="10">
    <source>
        <dbReference type="ARBA" id="ARBA00023224"/>
    </source>
</evidence>
<evidence type="ECO:0000256" key="9">
    <source>
        <dbReference type="ARBA" id="ARBA00023180"/>
    </source>
</evidence>
<feature type="transmembrane region" description="Helical" evidence="11">
    <location>
        <begin position="235"/>
        <end position="258"/>
    </location>
</feature>
<evidence type="ECO:0000256" key="8">
    <source>
        <dbReference type="ARBA" id="ARBA00023170"/>
    </source>
</evidence>
<reference evidence="15" key="1">
    <citation type="journal article" date="2016" name="Nature">
        <title>Genome evolution in the allotetraploid frog Xenopus laevis.</title>
        <authorList>
            <person name="Session A.M."/>
            <person name="Uno Y."/>
            <person name="Kwon T."/>
            <person name="Chapman J.A."/>
            <person name="Toyoda A."/>
            <person name="Takahashi S."/>
            <person name="Fukui A."/>
            <person name="Hikosaka A."/>
            <person name="Suzuki A."/>
            <person name="Kondo M."/>
            <person name="van Heeringen S.J."/>
            <person name="Quigley I."/>
            <person name="Heinz S."/>
            <person name="Ogino H."/>
            <person name="Ochi H."/>
            <person name="Hellsten U."/>
            <person name="Lyons J.B."/>
            <person name="Simakov O."/>
            <person name="Putnam N."/>
            <person name="Stites J."/>
            <person name="Kuroki Y."/>
            <person name="Tanaka T."/>
            <person name="Michiue T."/>
            <person name="Watanabe M."/>
            <person name="Bogdanovic O."/>
            <person name="Lister R."/>
            <person name="Georgiou G."/>
            <person name="Paranjpe S.S."/>
            <person name="van Kruijsbergen I."/>
            <person name="Shu S."/>
            <person name="Carlson J."/>
            <person name="Kinoshita T."/>
            <person name="Ohta Y."/>
            <person name="Mawaribuchi S."/>
            <person name="Jenkins J."/>
            <person name="Grimwood J."/>
            <person name="Schmutz J."/>
            <person name="Mitros T."/>
            <person name="Mozaffari S.V."/>
            <person name="Suzuki Y."/>
            <person name="Haramoto Y."/>
            <person name="Yamamoto T.S."/>
            <person name="Takagi C."/>
            <person name="Heald R."/>
            <person name="Miller K."/>
            <person name="Haudenschild C."/>
            <person name="Kitzman J."/>
            <person name="Nakayama T."/>
            <person name="Izutsu Y."/>
            <person name="Robert J."/>
            <person name="Fortriede J."/>
            <person name="Burns K."/>
            <person name="Lotay V."/>
            <person name="Karimi K."/>
            <person name="Yasuoka Y."/>
            <person name="Dichmann D.S."/>
            <person name="Flajnik M.F."/>
            <person name="Houston D.W."/>
            <person name="Shendure J."/>
            <person name="DuPasquier L."/>
            <person name="Vize P.D."/>
            <person name="Zorn A.M."/>
            <person name="Ito M."/>
            <person name="Marcotte E.M."/>
            <person name="Wallingford J.B."/>
            <person name="Ito Y."/>
            <person name="Asashima M."/>
            <person name="Ueno N."/>
            <person name="Matsuda Y."/>
            <person name="Veenstra G.J."/>
            <person name="Fujiyama A."/>
            <person name="Harland R.M."/>
            <person name="Taira M."/>
            <person name="Rokhsar D.S."/>
        </authorList>
    </citation>
    <scope>NUCLEOTIDE SEQUENCE [LARGE SCALE GENOMIC DNA]</scope>
    <source>
        <strain evidence="15">J</strain>
    </source>
</reference>
<keyword evidence="7 11" id="KW-1015">Disulfide bond</keyword>
<evidence type="ECO:0000256" key="11">
    <source>
        <dbReference type="RuleBase" id="RU201114"/>
    </source>
</evidence>
<dbReference type="Pfam" id="PF00001">
    <property type="entry name" value="7tm_1"/>
    <property type="match status" value="1"/>
</dbReference>
<keyword evidence="9 11" id="KW-0325">Glycoprotein</keyword>
<keyword evidence="2 11" id="KW-1003">Cell membrane</keyword>
<dbReference type="InterPro" id="IPR017452">
    <property type="entry name" value="GPCR_Rhodpsn_7TM"/>
</dbReference>
<dbReference type="Proteomes" id="UP000694892">
    <property type="component" value="Chromosome 2L"/>
</dbReference>
<dbReference type="PRINTS" id="PR00424">
    <property type="entry name" value="ADENOSINER"/>
</dbReference>
<dbReference type="Gene3D" id="1.20.1070.10">
    <property type="entry name" value="Rhodopsin 7-helix transmembrane proteins"/>
    <property type="match status" value="1"/>
</dbReference>
<dbReference type="GO" id="GO:0001609">
    <property type="term" value="F:G protein-coupled adenosine receptor activity"/>
    <property type="evidence" value="ECO:0007669"/>
    <property type="project" value="UniProtKB-UniRule"/>
</dbReference>
<proteinExistence type="inferred from homology"/>
<dbReference type="InterPro" id="IPR001634">
    <property type="entry name" value="Adenosn_rcpt"/>
</dbReference>
<protein>
    <recommendedName>
        <fullName evidence="13">G-protein coupled receptors family 1 profile domain-containing protein</fullName>
    </recommendedName>
</protein>
<evidence type="ECO:0000256" key="1">
    <source>
        <dbReference type="ARBA" id="ARBA00004651"/>
    </source>
</evidence>
<dbReference type="SUPFAM" id="SSF81321">
    <property type="entry name" value="Family A G protein-coupled receptor-like"/>
    <property type="match status" value="1"/>
</dbReference>
<evidence type="ECO:0000256" key="12">
    <source>
        <dbReference type="SAM" id="MobiDB-lite"/>
    </source>
</evidence>
<feature type="domain" description="G-protein coupled receptors family 1 profile" evidence="13">
    <location>
        <begin position="114"/>
        <end position="289"/>
    </location>
</feature>
<dbReference type="PRINTS" id="PR00237">
    <property type="entry name" value="GPCRRHODOPSN"/>
</dbReference>
<keyword evidence="10 11" id="KW-0807">Transducer</keyword>
<evidence type="ECO:0000256" key="3">
    <source>
        <dbReference type="ARBA" id="ARBA00022692"/>
    </source>
</evidence>
<keyword evidence="6 11" id="KW-0472">Membrane</keyword>
<comment type="similarity">
    <text evidence="11">Belongs to the G-protein coupled receptor 1 family.</text>
</comment>
<dbReference type="PANTHER" id="PTHR24246:SF18">
    <property type="entry name" value="ADENOSINE RECEPTOR A2B"/>
    <property type="match status" value="1"/>
</dbReference>
<dbReference type="InterPro" id="IPR000276">
    <property type="entry name" value="GPCR_Rhodpsn"/>
</dbReference>
<keyword evidence="4 11" id="KW-1133">Transmembrane helix</keyword>